<gene>
    <name evidence="1" type="ORF">BGI27_05220</name>
    <name evidence="2" type="ORF">CGU29_03720</name>
</gene>
<dbReference type="OrthoDB" id="5540922at2"/>
<dbReference type="EMBL" id="MDUX01000011">
    <property type="protein sequence ID" value="KAF7600004.1"/>
    <property type="molecule type" value="Genomic_DNA"/>
</dbReference>
<name>A0A272EWM1_9RHOO</name>
<reference evidence="2 3" key="2">
    <citation type="submission" date="2017-07" db="EMBL/GenBank/DDBJ databases">
        <title>Candidatus Dactylopiibacterium carminicum, a nitrogen-fixing symbiont of the cochineal insect Dactylopius coccus and Dactylopius opuntiae (Hemiptera: Coccoidea: Dactylopiidae).</title>
        <authorList>
            <person name="Vera A."/>
        </authorList>
    </citation>
    <scope>NUCLEOTIDE SEQUENCE [LARGE SCALE GENOMIC DNA]</scope>
    <source>
        <strain evidence="2 3">NFDCM</strain>
    </source>
</reference>
<accession>A0A272EWM1</accession>
<organism evidence="2 3">
    <name type="scientific">Candidatus Dactylopiibacterium carminicum</name>
    <dbReference type="NCBI Taxonomy" id="857335"/>
    <lineage>
        <taxon>Bacteria</taxon>
        <taxon>Pseudomonadati</taxon>
        <taxon>Pseudomonadota</taxon>
        <taxon>Betaproteobacteria</taxon>
        <taxon>Rhodocyclales</taxon>
        <taxon>Rhodocyclaceae</taxon>
        <taxon>Candidatus Dactylopiibacterium</taxon>
    </lineage>
</organism>
<dbReference type="Proteomes" id="UP000623509">
    <property type="component" value="Unassembled WGS sequence"/>
</dbReference>
<evidence type="ECO:0000313" key="4">
    <source>
        <dbReference type="Proteomes" id="UP000623509"/>
    </source>
</evidence>
<dbReference type="Proteomes" id="UP000216107">
    <property type="component" value="Unassembled WGS sequence"/>
</dbReference>
<keyword evidence="4" id="KW-1185">Reference proteome</keyword>
<reference evidence="1 4" key="1">
    <citation type="submission" date="2016-08" db="EMBL/GenBank/DDBJ databases">
        <title>Candidatus Dactylopiibacterium carminicum genome sequence.</title>
        <authorList>
            <person name="Ramirez-Puebla S.T."/>
            <person name="Ormeno-Orrillo E."/>
            <person name="Vera-Ponce De Leon A."/>
            <person name="Luis L."/>
            <person name="Sanchez-Flores A."/>
            <person name="Monica R."/>
            <person name="Martinez-Romero E."/>
        </authorList>
    </citation>
    <scope>NUCLEOTIDE SEQUENCE [LARGE SCALE GENOMIC DNA]</scope>
    <source>
        <strain evidence="1">END1</strain>
    </source>
</reference>
<dbReference type="EMBL" id="NMRN01000007">
    <property type="protein sequence ID" value="PAS94502.1"/>
    <property type="molecule type" value="Genomic_DNA"/>
</dbReference>
<protein>
    <submittedName>
        <fullName evidence="2">Uncharacterized protein</fullName>
    </submittedName>
</protein>
<comment type="caution">
    <text evidence="2">The sequence shown here is derived from an EMBL/GenBank/DDBJ whole genome shotgun (WGS) entry which is preliminary data.</text>
</comment>
<dbReference type="AlphaFoldDB" id="A0A272EWM1"/>
<sequence>MAPQPPAKYQPLGRAEGQACGALGLLATAYYAIPLGLNSRTERAYEAALESVPGATGLINVEIKEDWAWILLATTRCTTITGDAIKEIKG</sequence>
<proteinExistence type="predicted"/>
<evidence type="ECO:0000313" key="2">
    <source>
        <dbReference type="EMBL" id="PAS94502.1"/>
    </source>
</evidence>
<evidence type="ECO:0000313" key="3">
    <source>
        <dbReference type="Proteomes" id="UP000216107"/>
    </source>
</evidence>
<evidence type="ECO:0000313" key="1">
    <source>
        <dbReference type="EMBL" id="KAF7600004.1"/>
    </source>
</evidence>